<dbReference type="Proteomes" id="UP001189429">
    <property type="component" value="Unassembled WGS sequence"/>
</dbReference>
<accession>A0ABN9TEQ4</accession>
<organism evidence="2 3">
    <name type="scientific">Prorocentrum cordatum</name>
    <dbReference type="NCBI Taxonomy" id="2364126"/>
    <lineage>
        <taxon>Eukaryota</taxon>
        <taxon>Sar</taxon>
        <taxon>Alveolata</taxon>
        <taxon>Dinophyceae</taxon>
        <taxon>Prorocentrales</taxon>
        <taxon>Prorocentraceae</taxon>
        <taxon>Prorocentrum</taxon>
    </lineage>
</organism>
<dbReference type="EMBL" id="CAUYUJ010014651">
    <property type="protein sequence ID" value="CAK0844274.1"/>
    <property type="molecule type" value="Genomic_DNA"/>
</dbReference>
<feature type="transmembrane region" description="Helical" evidence="1">
    <location>
        <begin position="57"/>
        <end position="82"/>
    </location>
</feature>
<reference evidence="2" key="1">
    <citation type="submission" date="2023-10" db="EMBL/GenBank/DDBJ databases">
        <authorList>
            <person name="Chen Y."/>
            <person name="Shah S."/>
            <person name="Dougan E. K."/>
            <person name="Thang M."/>
            <person name="Chan C."/>
        </authorList>
    </citation>
    <scope>NUCLEOTIDE SEQUENCE [LARGE SCALE GENOMIC DNA]</scope>
</reference>
<evidence type="ECO:0000313" key="2">
    <source>
        <dbReference type="EMBL" id="CAK0844274.1"/>
    </source>
</evidence>
<feature type="transmembrane region" description="Helical" evidence="1">
    <location>
        <begin position="28"/>
        <end position="50"/>
    </location>
</feature>
<evidence type="ECO:0000256" key="1">
    <source>
        <dbReference type="SAM" id="Phobius"/>
    </source>
</evidence>
<proteinExistence type="predicted"/>
<protein>
    <recommendedName>
        <fullName evidence="4">Transmembrane protein</fullName>
    </recommendedName>
</protein>
<name>A0ABN9TEQ4_9DINO</name>
<keyword evidence="1" id="KW-1133">Transmembrane helix</keyword>
<keyword evidence="3" id="KW-1185">Reference proteome</keyword>
<gene>
    <name evidence="2" type="ORF">PCOR1329_LOCUS38414</name>
</gene>
<feature type="transmembrane region" description="Helical" evidence="1">
    <location>
        <begin position="88"/>
        <end position="107"/>
    </location>
</feature>
<evidence type="ECO:0000313" key="3">
    <source>
        <dbReference type="Proteomes" id="UP001189429"/>
    </source>
</evidence>
<sequence length="153" mass="17200">MLVFWAPLLTMVLLRVLPLMITLALSFFRHLTMLLACFLFVSLLQGLYLVKVVLLRALPLLVSFSSSFLLFLTMLLACPLYFNHLLGFSLTSAVLLQILPLLIPPGMRMSLLRGIFRHLTALGGLPLKALRSYFLNVGFMMQTLMAKGVCWVP</sequence>
<evidence type="ECO:0008006" key="4">
    <source>
        <dbReference type="Google" id="ProtNLM"/>
    </source>
</evidence>
<keyword evidence="1" id="KW-0472">Membrane</keyword>
<comment type="caution">
    <text evidence="2">The sequence shown here is derived from an EMBL/GenBank/DDBJ whole genome shotgun (WGS) entry which is preliminary data.</text>
</comment>
<keyword evidence="1" id="KW-0812">Transmembrane</keyword>